<dbReference type="CDD" id="cd00403">
    <property type="entry name" value="Ribosomal_L1"/>
    <property type="match status" value="1"/>
</dbReference>
<dbReference type="Gene3D" id="3.40.50.790">
    <property type="match status" value="1"/>
</dbReference>
<dbReference type="InterPro" id="IPR023674">
    <property type="entry name" value="Ribosomal_uL1-like"/>
</dbReference>
<evidence type="ECO:0000256" key="3">
    <source>
        <dbReference type="ARBA" id="ARBA00022884"/>
    </source>
</evidence>
<evidence type="ECO:0008006" key="7">
    <source>
        <dbReference type="Google" id="ProtNLM"/>
    </source>
</evidence>
<dbReference type="PROSITE" id="PS01199">
    <property type="entry name" value="RIBOSOMAL_L1"/>
    <property type="match status" value="1"/>
</dbReference>
<dbReference type="GO" id="GO:0022625">
    <property type="term" value="C:cytosolic large ribosomal subunit"/>
    <property type="evidence" value="ECO:0007669"/>
    <property type="project" value="TreeGrafter"/>
</dbReference>
<evidence type="ECO:0000256" key="1">
    <source>
        <dbReference type="ARBA" id="ARBA00010531"/>
    </source>
</evidence>
<dbReference type="Pfam" id="PF00687">
    <property type="entry name" value="Ribosomal_L1"/>
    <property type="match status" value="1"/>
</dbReference>
<dbReference type="GO" id="GO:0019843">
    <property type="term" value="F:rRNA binding"/>
    <property type="evidence" value="ECO:0007669"/>
    <property type="project" value="UniProtKB-KW"/>
</dbReference>
<dbReference type="NCBIfam" id="TIGR01169">
    <property type="entry name" value="rplA_bact"/>
    <property type="match status" value="1"/>
</dbReference>
<dbReference type="EMBL" id="UINC01040525">
    <property type="protein sequence ID" value="SVB40519.1"/>
    <property type="molecule type" value="Genomic_DNA"/>
</dbReference>
<name>A0A382DQP4_9ZZZZ</name>
<dbReference type="InterPro" id="IPR002143">
    <property type="entry name" value="Ribosomal_uL1"/>
</dbReference>
<dbReference type="InterPro" id="IPR023673">
    <property type="entry name" value="Ribosomal_uL1_CS"/>
</dbReference>
<evidence type="ECO:0000313" key="6">
    <source>
        <dbReference type="EMBL" id="SVB40519.1"/>
    </source>
</evidence>
<dbReference type="PANTHER" id="PTHR36427">
    <property type="entry name" value="54S RIBOSOMAL PROTEIN L1, MITOCHONDRIAL"/>
    <property type="match status" value="1"/>
</dbReference>
<dbReference type="GO" id="GO:0006412">
    <property type="term" value="P:translation"/>
    <property type="evidence" value="ECO:0007669"/>
    <property type="project" value="InterPro"/>
</dbReference>
<dbReference type="InterPro" id="IPR028364">
    <property type="entry name" value="Ribosomal_uL1/biogenesis"/>
</dbReference>
<proteinExistence type="inferred from homology"/>
<keyword evidence="3" id="KW-0694">RNA-binding</keyword>
<evidence type="ECO:0000256" key="5">
    <source>
        <dbReference type="ARBA" id="ARBA00023274"/>
    </source>
</evidence>
<evidence type="ECO:0000256" key="4">
    <source>
        <dbReference type="ARBA" id="ARBA00022980"/>
    </source>
</evidence>
<gene>
    <name evidence="6" type="ORF">METZ01_LOCUS193373</name>
</gene>
<dbReference type="SUPFAM" id="SSF56808">
    <property type="entry name" value="Ribosomal protein L1"/>
    <property type="match status" value="1"/>
</dbReference>
<keyword evidence="4" id="KW-0689">Ribosomal protein</keyword>
<comment type="similarity">
    <text evidence="1">Belongs to the universal ribosomal protein uL1 family.</text>
</comment>
<sequence length="229" mass="24685">MKQSKNRKNLIKKIEIGKVYEPIEAIKLLKESSYVKFDESLEVAVNLKIDPKKTDQNVRGVLSLPKGTGKKIRVAVMAKGDKAKEASDAGADIVGDDDLAQQVTNGKINFDLLIATPDMMPTVGKIGKILGPKGLMPNPKLGTVTQDVKTAVSNAKAGQVQFKNDKAGIIHAGIGKLNFTEEDLLQNLKSFYTSISKSKPDAVKGSFIKKVSIASTMGFGLQINTTSLR</sequence>
<dbReference type="FunFam" id="3.40.50.790:FF:000001">
    <property type="entry name" value="50S ribosomal protein L1"/>
    <property type="match status" value="1"/>
</dbReference>
<reference evidence="6" key="1">
    <citation type="submission" date="2018-05" db="EMBL/GenBank/DDBJ databases">
        <authorList>
            <person name="Lanie J.A."/>
            <person name="Ng W.-L."/>
            <person name="Kazmierczak K.M."/>
            <person name="Andrzejewski T.M."/>
            <person name="Davidsen T.M."/>
            <person name="Wayne K.J."/>
            <person name="Tettelin H."/>
            <person name="Glass J.I."/>
            <person name="Rusch D."/>
            <person name="Podicherti R."/>
            <person name="Tsui H.-C.T."/>
            <person name="Winkler M.E."/>
        </authorList>
    </citation>
    <scope>NUCLEOTIDE SEQUENCE</scope>
</reference>
<keyword evidence="5" id="KW-0687">Ribonucleoprotein</keyword>
<dbReference type="InterPro" id="IPR005878">
    <property type="entry name" value="Ribosom_uL1_bac-type"/>
</dbReference>
<organism evidence="6">
    <name type="scientific">marine metagenome</name>
    <dbReference type="NCBI Taxonomy" id="408172"/>
    <lineage>
        <taxon>unclassified sequences</taxon>
        <taxon>metagenomes</taxon>
        <taxon>ecological metagenomes</taxon>
    </lineage>
</organism>
<dbReference type="PANTHER" id="PTHR36427:SF3">
    <property type="entry name" value="LARGE RIBOSOMAL SUBUNIT PROTEIN UL1M"/>
    <property type="match status" value="1"/>
</dbReference>
<keyword evidence="2" id="KW-0699">rRNA-binding</keyword>
<dbReference type="PIRSF" id="PIRSF002155">
    <property type="entry name" value="Ribosomal_L1"/>
    <property type="match status" value="1"/>
</dbReference>
<dbReference type="HAMAP" id="MF_01318_B">
    <property type="entry name" value="Ribosomal_uL1_B"/>
    <property type="match status" value="1"/>
</dbReference>
<dbReference type="Gene3D" id="3.30.190.20">
    <property type="match status" value="1"/>
</dbReference>
<protein>
    <recommendedName>
        <fullName evidence="7">50S ribosomal protein L1</fullName>
    </recommendedName>
</protein>
<accession>A0A382DQP4</accession>
<dbReference type="InterPro" id="IPR016095">
    <property type="entry name" value="Ribosomal_uL1_3-a/b-sand"/>
</dbReference>
<dbReference type="GO" id="GO:0003735">
    <property type="term" value="F:structural constituent of ribosome"/>
    <property type="evidence" value="ECO:0007669"/>
    <property type="project" value="InterPro"/>
</dbReference>
<evidence type="ECO:0000256" key="2">
    <source>
        <dbReference type="ARBA" id="ARBA00022730"/>
    </source>
</evidence>
<dbReference type="AlphaFoldDB" id="A0A382DQP4"/>